<dbReference type="GO" id="GO:0045493">
    <property type="term" value="P:xylan catabolic process"/>
    <property type="evidence" value="ECO:0007669"/>
    <property type="project" value="UniProtKB-KW"/>
</dbReference>
<name>A0A6A7BZ88_9PEZI</name>
<evidence type="ECO:0000256" key="5">
    <source>
        <dbReference type="ARBA" id="ARBA00022729"/>
    </source>
</evidence>
<evidence type="ECO:0000256" key="7">
    <source>
        <dbReference type="ARBA" id="ARBA00022837"/>
    </source>
</evidence>
<reference evidence="11" key="1">
    <citation type="journal article" date="2020" name="Stud. Mycol.">
        <title>101 Dothideomycetes genomes: a test case for predicting lifestyles and emergence of pathogens.</title>
        <authorList>
            <person name="Haridas S."/>
            <person name="Albert R."/>
            <person name="Binder M."/>
            <person name="Bloem J."/>
            <person name="Labutti K."/>
            <person name="Salamov A."/>
            <person name="Andreopoulos B."/>
            <person name="Baker S."/>
            <person name="Barry K."/>
            <person name="Bills G."/>
            <person name="Bluhm B."/>
            <person name="Cannon C."/>
            <person name="Castanera R."/>
            <person name="Culley D."/>
            <person name="Daum C."/>
            <person name="Ezra D."/>
            <person name="Gonzalez J."/>
            <person name="Henrissat B."/>
            <person name="Kuo A."/>
            <person name="Liang C."/>
            <person name="Lipzen A."/>
            <person name="Lutzoni F."/>
            <person name="Magnuson J."/>
            <person name="Mondo S."/>
            <person name="Nolan M."/>
            <person name="Ohm R."/>
            <person name="Pangilinan J."/>
            <person name="Park H.-J."/>
            <person name="Ramirez L."/>
            <person name="Alfaro M."/>
            <person name="Sun H."/>
            <person name="Tritt A."/>
            <person name="Yoshinaga Y."/>
            <person name="Zwiers L.-H."/>
            <person name="Turgeon B."/>
            <person name="Goodwin S."/>
            <person name="Spatafora J."/>
            <person name="Crous P."/>
            <person name="Grigoriev I."/>
        </authorList>
    </citation>
    <scope>NUCLEOTIDE SEQUENCE</scope>
    <source>
        <strain evidence="11">CBS 480.64</strain>
    </source>
</reference>
<dbReference type="InterPro" id="IPR029058">
    <property type="entry name" value="AB_hydrolase_fold"/>
</dbReference>
<keyword evidence="12" id="KW-1185">Reference proteome</keyword>
<organism evidence="11 12">
    <name type="scientific">Piedraia hortae CBS 480.64</name>
    <dbReference type="NCBI Taxonomy" id="1314780"/>
    <lineage>
        <taxon>Eukaryota</taxon>
        <taxon>Fungi</taxon>
        <taxon>Dikarya</taxon>
        <taxon>Ascomycota</taxon>
        <taxon>Pezizomycotina</taxon>
        <taxon>Dothideomycetes</taxon>
        <taxon>Dothideomycetidae</taxon>
        <taxon>Capnodiales</taxon>
        <taxon>Piedraiaceae</taxon>
        <taxon>Piedraia</taxon>
    </lineage>
</organism>
<dbReference type="EC" id="3.1.1.-" evidence="10"/>
<evidence type="ECO:0000256" key="10">
    <source>
        <dbReference type="RuleBase" id="RU361238"/>
    </source>
</evidence>
<evidence type="ECO:0000256" key="8">
    <source>
        <dbReference type="ARBA" id="ARBA00023157"/>
    </source>
</evidence>
<dbReference type="GO" id="GO:0046872">
    <property type="term" value="F:metal ion binding"/>
    <property type="evidence" value="ECO:0007669"/>
    <property type="project" value="UniProtKB-KW"/>
</dbReference>
<dbReference type="Proteomes" id="UP000799421">
    <property type="component" value="Unassembled WGS sequence"/>
</dbReference>
<keyword evidence="8" id="KW-1015">Disulfide bond</keyword>
<keyword evidence="3" id="KW-0119">Carbohydrate metabolism</keyword>
<evidence type="ECO:0000313" key="11">
    <source>
        <dbReference type="EMBL" id="KAF2860550.1"/>
    </source>
</evidence>
<evidence type="ECO:0000256" key="3">
    <source>
        <dbReference type="ARBA" id="ARBA00022651"/>
    </source>
</evidence>
<sequence length="582" mass="63735">MDNNTAPFLFFLLPLPLLTFHHCINGTAGANGTTSSCANLCTSTSFSSNLTVTPYSCRSYAAGENITITGGQAQVGCGTVVTPEVALCRVTLGIETSQYSSAYVEVWMPDDNSTSWNGRTMSTDNGGVDGCVSYDQLKYMTSMGFAAIGDNGGHNSSAFDGHAFYKNNQVILDWVYRSRHESVVTGKDLVRKFYGKPQSHSYYVGCSTGGQQGLHSAQHYPEDFDGIIAGASAADMNHLQAWSSRFIQLTGTGPSDPRFLTLQDWILVQSHILKQCDAAIDGVDDGILEDPTLCRFNASAIPICNSNSTQSNATQNCLNSTQIDTVNKVFTELYDDQGKLLYPALLYGSQVDAFRLGQLSGHVQGIAHDWFAYAMHNNSNFDILKVNQTDYKLADRLDAMHGYPSSFRGDLSAFKNAGKKLLMYHGGSDPLVSGANSQRYYQKVAKTMNLDNSQMDPFMRLFRVSGMAHCGVGGISGAGAWMFGQNKQAAVSGVVDNVITDMVDWVENGKAPDTLTGTKFWWDVPSLGVQFRRPHCRFPYRTTYKGSGDWHNEENWGCEYIKDWQECGDGAHPRTCNSDGSF</sequence>
<dbReference type="EMBL" id="MU005980">
    <property type="protein sequence ID" value="KAF2860550.1"/>
    <property type="molecule type" value="Genomic_DNA"/>
</dbReference>
<proteinExistence type="inferred from homology"/>
<accession>A0A6A7BZ88</accession>
<feature type="signal peptide" evidence="10">
    <location>
        <begin position="1"/>
        <end position="29"/>
    </location>
</feature>
<dbReference type="SUPFAM" id="SSF53474">
    <property type="entry name" value="alpha/beta-Hydrolases"/>
    <property type="match status" value="1"/>
</dbReference>
<dbReference type="Pfam" id="PF07519">
    <property type="entry name" value="Tannase"/>
    <property type="match status" value="1"/>
</dbReference>
<dbReference type="PANTHER" id="PTHR33938:SF15">
    <property type="entry name" value="FERULOYL ESTERASE B-RELATED"/>
    <property type="match status" value="1"/>
</dbReference>
<keyword evidence="4" id="KW-0479">Metal-binding</keyword>
<keyword evidence="3" id="KW-0624">Polysaccharide degradation</keyword>
<evidence type="ECO:0000256" key="4">
    <source>
        <dbReference type="ARBA" id="ARBA00022723"/>
    </source>
</evidence>
<evidence type="ECO:0000256" key="2">
    <source>
        <dbReference type="ARBA" id="ARBA00022487"/>
    </source>
</evidence>
<keyword evidence="3" id="KW-0858">Xylan degradation</keyword>
<dbReference type="GO" id="GO:0030600">
    <property type="term" value="F:feruloyl esterase activity"/>
    <property type="evidence" value="ECO:0007669"/>
    <property type="project" value="UniProtKB-EC"/>
</dbReference>
<protein>
    <recommendedName>
        <fullName evidence="10">Carboxylic ester hydrolase</fullName>
        <ecNumber evidence="10">3.1.1.-</ecNumber>
    </recommendedName>
</protein>
<feature type="chain" id="PRO_5025715498" description="Carboxylic ester hydrolase" evidence="10">
    <location>
        <begin position="30"/>
        <end position="582"/>
    </location>
</feature>
<evidence type="ECO:0000256" key="1">
    <source>
        <dbReference type="ARBA" id="ARBA00006249"/>
    </source>
</evidence>
<dbReference type="OrthoDB" id="3039123at2759"/>
<dbReference type="AlphaFoldDB" id="A0A6A7BZ88"/>
<dbReference type="Gene3D" id="3.40.50.1820">
    <property type="entry name" value="alpha/beta hydrolase"/>
    <property type="match status" value="1"/>
</dbReference>
<evidence type="ECO:0000256" key="6">
    <source>
        <dbReference type="ARBA" id="ARBA00022801"/>
    </source>
</evidence>
<keyword evidence="7" id="KW-0106">Calcium</keyword>
<comment type="similarity">
    <text evidence="1 10">Belongs to the tannase family.</text>
</comment>
<comment type="catalytic activity">
    <reaction evidence="9">
        <text>feruloyl-polysaccharide + H2O = ferulate + polysaccharide.</text>
        <dbReference type="EC" id="3.1.1.73"/>
    </reaction>
</comment>
<keyword evidence="5 10" id="KW-0732">Signal</keyword>
<evidence type="ECO:0000313" key="12">
    <source>
        <dbReference type="Proteomes" id="UP000799421"/>
    </source>
</evidence>
<keyword evidence="2" id="KW-0719">Serine esterase</keyword>
<evidence type="ECO:0000256" key="9">
    <source>
        <dbReference type="ARBA" id="ARBA00034075"/>
    </source>
</evidence>
<dbReference type="InterPro" id="IPR011118">
    <property type="entry name" value="Tannase/feruloyl_esterase"/>
</dbReference>
<gene>
    <name evidence="11" type="ORF">K470DRAFT_299684</name>
</gene>
<dbReference type="PANTHER" id="PTHR33938">
    <property type="entry name" value="FERULOYL ESTERASE B-RELATED"/>
    <property type="match status" value="1"/>
</dbReference>
<keyword evidence="6 10" id="KW-0378">Hydrolase</keyword>